<keyword evidence="3" id="KW-1185">Reference proteome</keyword>
<dbReference type="EMBL" id="CP146275">
    <property type="protein sequence ID" value="WWT32840.1"/>
    <property type="molecule type" value="Genomic_DNA"/>
</dbReference>
<feature type="domain" description="N-acetyltransferase" evidence="1">
    <location>
        <begin position="3"/>
        <end position="163"/>
    </location>
</feature>
<sequence>MNGLWRPLLPTDIAAVSAIAQRVHPDFPEDDAVFADRQAIAPDLCFLFEIDAAPAGYVLAHPYRFGSLPALNTVLGRLPEACDTLYIHDLALLPVARGSGAARRIVQTLSSRAAPLGPLSLVAVNNSAPFWTRMGFAVADAPRLAAKLKSYAPDARYMVAPASRWR</sequence>
<dbReference type="CDD" id="cd04301">
    <property type="entry name" value="NAT_SF"/>
    <property type="match status" value="1"/>
</dbReference>
<evidence type="ECO:0000313" key="2">
    <source>
        <dbReference type="EMBL" id="WWT32840.1"/>
    </source>
</evidence>
<accession>A0ABZ2I0T6</accession>
<reference evidence="2 3" key="1">
    <citation type="submission" date="2024-02" db="EMBL/GenBank/DDBJ databases">
        <title>Complete genome sequence of Pelagibacterium nitratireducens ZH15.</title>
        <authorList>
            <person name="Zhao L.H."/>
        </authorList>
    </citation>
    <scope>NUCLEOTIDE SEQUENCE [LARGE SCALE GENOMIC DNA]</scope>
    <source>
        <strain evidence="2 3">ZH15</strain>
    </source>
</reference>
<evidence type="ECO:0000259" key="1">
    <source>
        <dbReference type="PROSITE" id="PS51186"/>
    </source>
</evidence>
<dbReference type="SUPFAM" id="SSF55729">
    <property type="entry name" value="Acyl-CoA N-acyltransferases (Nat)"/>
    <property type="match status" value="1"/>
</dbReference>
<dbReference type="RefSeq" id="WP_338608262.1">
    <property type="nucleotide sequence ID" value="NZ_CP146275.1"/>
</dbReference>
<proteinExistence type="predicted"/>
<organism evidence="2 3">
    <name type="scientific">Pelagibacterium nitratireducens</name>
    <dbReference type="NCBI Taxonomy" id="1046114"/>
    <lineage>
        <taxon>Bacteria</taxon>
        <taxon>Pseudomonadati</taxon>
        <taxon>Pseudomonadota</taxon>
        <taxon>Alphaproteobacteria</taxon>
        <taxon>Hyphomicrobiales</taxon>
        <taxon>Devosiaceae</taxon>
        <taxon>Pelagibacterium</taxon>
    </lineage>
</organism>
<dbReference type="Pfam" id="PF00583">
    <property type="entry name" value="Acetyltransf_1"/>
    <property type="match status" value="1"/>
</dbReference>
<gene>
    <name evidence="2" type="ORF">V6617_17830</name>
</gene>
<dbReference type="PROSITE" id="PS51186">
    <property type="entry name" value="GNAT"/>
    <property type="match status" value="1"/>
</dbReference>
<dbReference type="InterPro" id="IPR016181">
    <property type="entry name" value="Acyl_CoA_acyltransferase"/>
</dbReference>
<evidence type="ECO:0000313" key="3">
    <source>
        <dbReference type="Proteomes" id="UP001369958"/>
    </source>
</evidence>
<name>A0ABZ2I0T6_9HYPH</name>
<dbReference type="Proteomes" id="UP001369958">
    <property type="component" value="Chromosome"/>
</dbReference>
<dbReference type="InterPro" id="IPR000182">
    <property type="entry name" value="GNAT_dom"/>
</dbReference>
<dbReference type="Gene3D" id="3.40.630.30">
    <property type="match status" value="1"/>
</dbReference>
<protein>
    <submittedName>
        <fullName evidence="2">GNAT family N-acetyltransferase</fullName>
    </submittedName>
</protein>